<dbReference type="STRING" id="166423.A0A0M9A2E7"/>
<keyword evidence="2" id="KW-1185">Reference proteome</keyword>
<name>A0A0M9A2E7_9HYME</name>
<dbReference type="AlphaFoldDB" id="A0A0M9A2E7"/>
<evidence type="ECO:0000313" key="1">
    <source>
        <dbReference type="EMBL" id="KOX75056.1"/>
    </source>
</evidence>
<accession>A0A0M9A2E7</accession>
<reference evidence="1 2" key="1">
    <citation type="submission" date="2015-07" db="EMBL/GenBank/DDBJ databases">
        <title>The genome of Melipona quadrifasciata.</title>
        <authorList>
            <person name="Pan H."/>
            <person name="Kapheim K."/>
        </authorList>
    </citation>
    <scope>NUCLEOTIDE SEQUENCE [LARGE SCALE GENOMIC DNA]</scope>
    <source>
        <strain evidence="1">0111107301</strain>
        <tissue evidence="1">Whole body</tissue>
    </source>
</reference>
<sequence>MYIIWIKYNDTNYAIIYLKLNKYMSVQILTRATAHSQARSRFVQLFLDLNGATLGCHGNLYYLIIWTHADATTTINQMLVKPNRKITFVTAMVKRNERSTEITYENYFIYNIVFNKNVGAVPLTGNTLSVKNFAQIEISFYMSPVLERNELRLVLVRDGRLLCNILREDLACGSSKQHVRTKDLFEILTYAERMLLHVWCEAGSYPEERGPVFIGDLIAGQRYADETVFRRVIEFNNPTNTVQGTTLDVSVSSGAIHYISARNVQGSQAVVCGNSNALGASKTSISLRVPPNSLATLNMAFTNQTNNK</sequence>
<proteinExistence type="predicted"/>
<evidence type="ECO:0000313" key="2">
    <source>
        <dbReference type="Proteomes" id="UP000053105"/>
    </source>
</evidence>
<dbReference type="OrthoDB" id="7548640at2759"/>
<dbReference type="Proteomes" id="UP000053105">
    <property type="component" value="Unassembled WGS sequence"/>
</dbReference>
<dbReference type="EMBL" id="KQ435775">
    <property type="protein sequence ID" value="KOX75056.1"/>
    <property type="molecule type" value="Genomic_DNA"/>
</dbReference>
<organism evidence="1 2">
    <name type="scientific">Melipona quadrifasciata</name>
    <dbReference type="NCBI Taxonomy" id="166423"/>
    <lineage>
        <taxon>Eukaryota</taxon>
        <taxon>Metazoa</taxon>
        <taxon>Ecdysozoa</taxon>
        <taxon>Arthropoda</taxon>
        <taxon>Hexapoda</taxon>
        <taxon>Insecta</taxon>
        <taxon>Pterygota</taxon>
        <taxon>Neoptera</taxon>
        <taxon>Endopterygota</taxon>
        <taxon>Hymenoptera</taxon>
        <taxon>Apocrita</taxon>
        <taxon>Aculeata</taxon>
        <taxon>Apoidea</taxon>
        <taxon>Anthophila</taxon>
        <taxon>Apidae</taxon>
        <taxon>Melipona</taxon>
    </lineage>
</organism>
<gene>
    <name evidence="1" type="ORF">WN51_12741</name>
</gene>
<protein>
    <submittedName>
        <fullName evidence="1">Uncharacterized protein</fullName>
    </submittedName>
</protein>